<dbReference type="PATRIC" id="fig|1028800.3.peg.4939"/>
<gene>
    <name evidence="6" type="ORF">RG540_PA03250</name>
</gene>
<dbReference type="GO" id="GO:0000976">
    <property type="term" value="F:transcription cis-regulatory region binding"/>
    <property type="evidence" value="ECO:0007669"/>
    <property type="project" value="TreeGrafter"/>
</dbReference>
<dbReference type="InterPro" id="IPR028082">
    <property type="entry name" value="Peripla_BP_I"/>
</dbReference>
<evidence type="ECO:0000313" key="7">
    <source>
        <dbReference type="Proteomes" id="UP000028181"/>
    </source>
</evidence>
<keyword evidence="3" id="KW-0804">Transcription</keyword>
<dbReference type="GO" id="GO:0003700">
    <property type="term" value="F:DNA-binding transcription factor activity"/>
    <property type="evidence" value="ECO:0007669"/>
    <property type="project" value="TreeGrafter"/>
</dbReference>
<keyword evidence="2" id="KW-0238">DNA-binding</keyword>
<reference evidence="7" key="1">
    <citation type="journal article" date="2014" name="BMC Genomics">
        <title>Genome sequencing of two Neorhizobium galegae strains reveals a noeT gene responsible for the unusual acetylation of the nodulation factors.</title>
        <authorList>
            <person name="Osterman J."/>
            <person name="Marsh J."/>
            <person name="Laine P.K."/>
            <person name="Zeng Z."/>
            <person name="Alatalo E."/>
            <person name="Sullivan J.T."/>
            <person name="Young J.P."/>
            <person name="Thomas-Oates J."/>
            <person name="Paulin L."/>
            <person name="Lindstrom K."/>
        </authorList>
    </citation>
    <scope>NUCLEOTIDE SEQUENCE [LARGE SCALE GENOMIC DNA]</scope>
    <source>
        <strain evidence="7">HAMBI 540</strain>
    </source>
</reference>
<evidence type="ECO:0000256" key="2">
    <source>
        <dbReference type="ARBA" id="ARBA00023125"/>
    </source>
</evidence>
<evidence type="ECO:0000256" key="4">
    <source>
        <dbReference type="SAM" id="MobiDB-lite"/>
    </source>
</evidence>
<feature type="domain" description="HTH lacI-type" evidence="5">
    <location>
        <begin position="7"/>
        <end position="50"/>
    </location>
</feature>
<keyword evidence="7" id="KW-1185">Reference proteome</keyword>
<dbReference type="KEGG" id="ngg:RG540_PA03250"/>
<dbReference type="CDD" id="cd06267">
    <property type="entry name" value="PBP1_LacI_sugar_binding-like"/>
    <property type="match status" value="1"/>
</dbReference>
<dbReference type="CDD" id="cd01392">
    <property type="entry name" value="HTH_LacI"/>
    <property type="match status" value="1"/>
</dbReference>
<dbReference type="Gene3D" id="1.10.260.40">
    <property type="entry name" value="lambda repressor-like DNA-binding domains"/>
    <property type="match status" value="1"/>
</dbReference>
<proteinExistence type="predicted"/>
<evidence type="ECO:0000256" key="1">
    <source>
        <dbReference type="ARBA" id="ARBA00023015"/>
    </source>
</evidence>
<dbReference type="Gene3D" id="3.40.50.2300">
    <property type="match status" value="2"/>
</dbReference>
<dbReference type="EMBL" id="HG938354">
    <property type="protein sequence ID" value="CDN51003.1"/>
    <property type="molecule type" value="Genomic_DNA"/>
</dbReference>
<feature type="region of interest" description="Disordered" evidence="4">
    <location>
        <begin position="320"/>
        <end position="349"/>
    </location>
</feature>
<dbReference type="Pfam" id="PF00356">
    <property type="entry name" value="LacI"/>
    <property type="match status" value="1"/>
</dbReference>
<evidence type="ECO:0000259" key="5">
    <source>
        <dbReference type="PROSITE" id="PS50932"/>
    </source>
</evidence>
<dbReference type="InterPro" id="IPR046335">
    <property type="entry name" value="LacI/GalR-like_sensor"/>
</dbReference>
<dbReference type="PANTHER" id="PTHR30146:SF153">
    <property type="entry name" value="LACTOSE OPERON REPRESSOR"/>
    <property type="match status" value="1"/>
</dbReference>
<dbReference type="InterPro" id="IPR000843">
    <property type="entry name" value="HTH_LacI"/>
</dbReference>
<dbReference type="HOGENOM" id="CLU_037628_6_1_5"/>
<dbReference type="GeneID" id="24260502"/>
<dbReference type="RefSeq" id="WP_041364233.1">
    <property type="nucleotide sequence ID" value="NZ_HG938354.1"/>
</dbReference>
<protein>
    <submittedName>
        <fullName evidence="6">Transcriptional regulator, LacI family</fullName>
    </submittedName>
</protein>
<dbReference type="Pfam" id="PF13377">
    <property type="entry name" value="Peripla_BP_3"/>
    <property type="match status" value="1"/>
</dbReference>
<accession>A0A068SXS7</accession>
<dbReference type="SMART" id="SM00354">
    <property type="entry name" value="HTH_LACI"/>
    <property type="match status" value="1"/>
</dbReference>
<dbReference type="SUPFAM" id="SSF47413">
    <property type="entry name" value="lambda repressor-like DNA-binding domains"/>
    <property type="match status" value="1"/>
</dbReference>
<keyword evidence="6" id="KW-0614">Plasmid</keyword>
<name>A0A068SXS7_NEOGA</name>
<dbReference type="AlphaFoldDB" id="A0A068SXS7"/>
<dbReference type="eggNOG" id="COG1609">
    <property type="taxonomic scope" value="Bacteria"/>
</dbReference>
<organism evidence="6 7">
    <name type="scientific">Neorhizobium galegae bv. orientalis str. HAMBI 540</name>
    <dbReference type="NCBI Taxonomy" id="1028800"/>
    <lineage>
        <taxon>Bacteria</taxon>
        <taxon>Pseudomonadati</taxon>
        <taxon>Pseudomonadota</taxon>
        <taxon>Alphaproteobacteria</taxon>
        <taxon>Hyphomicrobiales</taxon>
        <taxon>Rhizobiaceae</taxon>
        <taxon>Rhizobium/Agrobacterium group</taxon>
        <taxon>Neorhizobium</taxon>
    </lineage>
</organism>
<evidence type="ECO:0000313" key="6">
    <source>
        <dbReference type="EMBL" id="CDN51003.1"/>
    </source>
</evidence>
<geneLocation type="plasmid" evidence="7">
    <name>II</name>
</geneLocation>
<evidence type="ECO:0000256" key="3">
    <source>
        <dbReference type="ARBA" id="ARBA00023163"/>
    </source>
</evidence>
<dbReference type="SUPFAM" id="SSF53822">
    <property type="entry name" value="Periplasmic binding protein-like I"/>
    <property type="match status" value="1"/>
</dbReference>
<dbReference type="OrthoDB" id="7325800at2"/>
<dbReference type="PANTHER" id="PTHR30146">
    <property type="entry name" value="LACI-RELATED TRANSCRIPTIONAL REPRESSOR"/>
    <property type="match status" value="1"/>
</dbReference>
<dbReference type="PROSITE" id="PS50932">
    <property type="entry name" value="HTH_LACI_2"/>
    <property type="match status" value="1"/>
</dbReference>
<dbReference type="Proteomes" id="UP000028181">
    <property type="component" value="Plasmid pHAMBI540a"/>
</dbReference>
<dbReference type="InterPro" id="IPR010982">
    <property type="entry name" value="Lambda_DNA-bd_dom_sf"/>
</dbReference>
<keyword evidence="1" id="KW-0805">Transcription regulation</keyword>
<sequence>MKSRGRVTLQTIAREVGLSKYAVSRSLSGKSGVSEETRERIRETALRLGYSKPASQTTPGDIAVVFHDIDPVNSELHMQIQNGVQAEAHRLGMALRMLWTHSQGQLEELARTCAGLLLVGPHDREAIRAATTTGTPIIRFGWVDPLEDADQVSGTDHESGQAVIQYLVDLGHRSIAYVHGTPGYRGRRERFYGAREIAERHPDVTLHVLQFEEENGFAETYRALKEEGARPTAFFCAHDGLALTVVSELLGQGYRIPDDVSVVGFGDFSPAKQISPALTTVRMEGQECGAVGLRLLLERIENPRQPGTPARRVQVASRIIERRSTGPCKDPAHPNDRAAPRQEPRIVSV</sequence>